<dbReference type="RefSeq" id="YP_009730084.1">
    <property type="nucleotide sequence ID" value="NC_045933.1"/>
</dbReference>
<evidence type="ECO:0000256" key="5">
    <source>
        <dbReference type="ARBA" id="ARBA00022692"/>
    </source>
</evidence>
<evidence type="ECO:0000313" key="18">
    <source>
        <dbReference type="EMBL" id="BBQ05414.1"/>
    </source>
</evidence>
<dbReference type="InterPro" id="IPR036257">
    <property type="entry name" value="Cyt_c_oxidase_su2_TM_sf"/>
</dbReference>
<keyword evidence="11 13" id="KW-0472">Membrane</keyword>
<keyword evidence="13" id="KW-0999">Mitochondrion inner membrane</keyword>
<dbReference type="CDD" id="cd13912">
    <property type="entry name" value="CcO_II_C"/>
    <property type="match status" value="1"/>
</dbReference>
<dbReference type="FunFam" id="2.60.40.420:FF:000001">
    <property type="entry name" value="Cytochrome c oxidase subunit 2"/>
    <property type="match status" value="1"/>
</dbReference>
<gene>
    <name evidence="17" type="primary">cox2</name>
</gene>
<dbReference type="Gene3D" id="1.10.287.90">
    <property type="match status" value="1"/>
</dbReference>
<dbReference type="GO" id="GO:0005743">
    <property type="term" value="C:mitochondrial inner membrane"/>
    <property type="evidence" value="ECO:0007669"/>
    <property type="project" value="UniProtKB-SubCell"/>
</dbReference>
<comment type="cofactor">
    <cofactor evidence="13">
        <name>Cu cation</name>
        <dbReference type="ChEBI" id="CHEBI:23378"/>
    </cofactor>
    <text evidence="13">Binds a copper A center.</text>
</comment>
<keyword evidence="5 13" id="KW-0812">Transmembrane</keyword>
<evidence type="ECO:0000259" key="15">
    <source>
        <dbReference type="PROSITE" id="PS50857"/>
    </source>
</evidence>
<evidence type="ECO:0000256" key="10">
    <source>
        <dbReference type="ARBA" id="ARBA00023008"/>
    </source>
</evidence>
<evidence type="ECO:0000256" key="14">
    <source>
        <dbReference type="SAM" id="Phobius"/>
    </source>
</evidence>
<dbReference type="InterPro" id="IPR008972">
    <property type="entry name" value="Cupredoxin"/>
</dbReference>
<evidence type="ECO:0000256" key="11">
    <source>
        <dbReference type="ARBA" id="ARBA00023136"/>
    </source>
</evidence>
<keyword evidence="10 13" id="KW-0186">Copper</keyword>
<dbReference type="EMBL" id="AB693966">
    <property type="protein sequence ID" value="BAM16491.1"/>
    <property type="molecule type" value="Genomic_DNA"/>
</dbReference>
<dbReference type="GO" id="GO:0005507">
    <property type="term" value="F:copper ion binding"/>
    <property type="evidence" value="ECO:0007669"/>
    <property type="project" value="InterPro"/>
</dbReference>
<evidence type="ECO:0000256" key="8">
    <source>
        <dbReference type="ARBA" id="ARBA00022982"/>
    </source>
</evidence>
<comment type="similarity">
    <text evidence="2 13">Belongs to the cytochrome c oxidase subunit 2 family.</text>
</comment>
<dbReference type="GeneID" id="43959823"/>
<dbReference type="PROSITE" id="PS00078">
    <property type="entry name" value="COX2"/>
    <property type="match status" value="1"/>
</dbReference>
<reference evidence="18" key="2">
    <citation type="submission" date="2019-12" db="EMBL/GenBank/DDBJ databases">
        <title>Mitochondrial genomes of Hemiarma marina and Leucocryptos marina revised the evolution of cytochrome c maturation in Cryptista.</title>
        <authorList>
            <person name="Nishimura Y."/>
            <person name="Kume K."/>
            <person name="Sonehara K."/>
            <person name="Tanifuji G."/>
            <person name="Shiratori T."/>
            <person name="Ishida K."/>
            <person name="Hashimoto T."/>
            <person name="Inagaki Y."/>
            <person name="Ohkuma M."/>
        </authorList>
    </citation>
    <scope>NUCLEOTIDE SEQUENCE</scope>
    <source>
        <strain evidence="18">NIES-1335</strain>
    </source>
</reference>
<keyword evidence="4 13" id="KW-0679">Respiratory chain</keyword>
<dbReference type="PRINTS" id="PR01166">
    <property type="entry name" value="CYCOXIDASEII"/>
</dbReference>
<feature type="domain" description="Cytochrome oxidase subunit II transmembrane region profile" evidence="16">
    <location>
        <begin position="25"/>
        <end position="120"/>
    </location>
</feature>
<geneLocation type="mitochondrion" evidence="17"/>
<keyword evidence="6 13" id="KW-0479">Metal-binding</keyword>
<keyword evidence="13 17" id="KW-0496">Mitochondrion</keyword>
<dbReference type="SUPFAM" id="SSF81464">
    <property type="entry name" value="Cytochrome c oxidase subunit II-like, transmembrane region"/>
    <property type="match status" value="1"/>
</dbReference>
<evidence type="ECO:0000256" key="13">
    <source>
        <dbReference type="RuleBase" id="RU000457"/>
    </source>
</evidence>
<evidence type="ECO:0000259" key="16">
    <source>
        <dbReference type="PROSITE" id="PS50999"/>
    </source>
</evidence>
<evidence type="ECO:0000256" key="9">
    <source>
        <dbReference type="ARBA" id="ARBA00022989"/>
    </source>
</evidence>
<dbReference type="PROSITE" id="PS50857">
    <property type="entry name" value="COX2_CUA"/>
    <property type="match status" value="1"/>
</dbReference>
<dbReference type="InterPro" id="IPR034210">
    <property type="entry name" value="CcO_II_C"/>
</dbReference>
<dbReference type="Pfam" id="PF02790">
    <property type="entry name" value="COX2_TM"/>
    <property type="match status" value="1"/>
</dbReference>
<evidence type="ECO:0000256" key="4">
    <source>
        <dbReference type="ARBA" id="ARBA00022660"/>
    </source>
</evidence>
<dbReference type="SUPFAM" id="SSF49503">
    <property type="entry name" value="Cupredoxins"/>
    <property type="match status" value="1"/>
</dbReference>
<dbReference type="InterPro" id="IPR001505">
    <property type="entry name" value="Copper_CuA"/>
</dbReference>
<sequence length="266" mass="29782">MNKKILSSILFCSTFFIFNSISCDSPEAWQLSFQDPATPLMEGIINLHHDLMFIVIFIAVFVLWMIIRSVSLFHHTVNSVPSKVTKHPLLETVWTLIPAGIVAAILGPSLALIYAMDEVVDPSLTIKAIGHQWYWCYEYDDFVSSTRKKGIGIESYMVDVTDLKPGELRLLQVDNAVVLPIQLHIRLLVTSMDVLHCWSVNSLGVKVDAVPGRLNQAAIYIKRPGMFTGQCSEICGQSHGMMPIVVHSILPGEFITWVNLKLKESD</sequence>
<dbReference type="GO" id="GO:0016491">
    <property type="term" value="F:oxidoreductase activity"/>
    <property type="evidence" value="ECO:0007669"/>
    <property type="project" value="InterPro"/>
</dbReference>
<accession>I4DF01</accession>
<dbReference type="GO" id="GO:0004129">
    <property type="term" value="F:cytochrome-c oxidase activity"/>
    <property type="evidence" value="ECO:0007669"/>
    <property type="project" value="UniProtKB-EC"/>
</dbReference>
<dbReference type="EMBL" id="LC515368">
    <property type="protein sequence ID" value="BBQ05414.1"/>
    <property type="molecule type" value="Genomic_DNA"/>
</dbReference>
<feature type="domain" description="Cytochrome oxidase subunit II copper A binding" evidence="15">
    <location>
        <begin position="121"/>
        <end position="260"/>
    </location>
</feature>
<name>I4DF01_LEUMA</name>
<evidence type="ECO:0000256" key="3">
    <source>
        <dbReference type="ARBA" id="ARBA00022448"/>
    </source>
</evidence>
<evidence type="ECO:0000256" key="1">
    <source>
        <dbReference type="ARBA" id="ARBA00004141"/>
    </source>
</evidence>
<dbReference type="PANTHER" id="PTHR22888">
    <property type="entry name" value="CYTOCHROME C OXIDASE, SUBUNIT II"/>
    <property type="match status" value="1"/>
</dbReference>
<dbReference type="PROSITE" id="PS50999">
    <property type="entry name" value="COX2_TM"/>
    <property type="match status" value="1"/>
</dbReference>
<dbReference type="InterPro" id="IPR045187">
    <property type="entry name" value="CcO_II"/>
</dbReference>
<evidence type="ECO:0000256" key="12">
    <source>
        <dbReference type="ARBA" id="ARBA00049512"/>
    </source>
</evidence>
<keyword evidence="7" id="KW-1278">Translocase</keyword>
<evidence type="ECO:0000313" key="17">
    <source>
        <dbReference type="EMBL" id="BAM16491.1"/>
    </source>
</evidence>
<comment type="function">
    <text evidence="13">Component of the cytochrome c oxidase, the last enzyme in the mitochondrial electron transport chain which drives oxidative phosphorylation. The respiratory chain contains 3 multisubunit complexes succinate dehydrogenase (complex II, CII), ubiquinol-cytochrome c oxidoreductase (cytochrome b-c1 complex, complex III, CIII) and cytochrome c oxidase (complex IV, CIV), that cooperate to transfer electrons derived from NADH and succinate to molecular oxygen, creating an electrochemical gradient over the inner membrane that drives transmembrane transport and the ATP synthase. Cytochrome c oxidase is the component of the respiratory chain that catalyzes the reduction of oxygen to water. Electrons originating from reduced cytochrome c in the intermembrane space (IMS) are transferred via the dinuclear copper A center (CU(A)) of subunit 2 and heme A of subunit 1 to the active site in subunit 1, a binuclear center (BNC) formed by heme A3 and copper B (CU(B)). The BNC reduces molecular oxygen to 2 water molecules using 4 electrons from cytochrome c in the IMS and 4 protons from the mitochondrial matrix.</text>
</comment>
<dbReference type="Gene3D" id="2.60.40.420">
    <property type="entry name" value="Cupredoxins - blue copper proteins"/>
    <property type="match status" value="1"/>
</dbReference>
<keyword evidence="8 13" id="KW-0249">Electron transport</keyword>
<feature type="transmembrane region" description="Helical" evidence="14">
    <location>
        <begin position="47"/>
        <end position="67"/>
    </location>
</feature>
<keyword evidence="3 13" id="KW-0813">Transport</keyword>
<evidence type="ECO:0000256" key="7">
    <source>
        <dbReference type="ARBA" id="ARBA00022967"/>
    </source>
</evidence>
<dbReference type="InterPro" id="IPR002429">
    <property type="entry name" value="CcO_II-like_C"/>
</dbReference>
<keyword evidence="9 14" id="KW-1133">Transmembrane helix</keyword>
<feature type="transmembrane region" description="Helical" evidence="14">
    <location>
        <begin position="88"/>
        <end position="116"/>
    </location>
</feature>
<comment type="catalytic activity">
    <reaction evidence="12">
        <text>4 Fe(II)-[cytochrome c] + O2 + 8 H(+)(in) = 4 Fe(III)-[cytochrome c] + 2 H2O + 4 H(+)(out)</text>
        <dbReference type="Rhea" id="RHEA:11436"/>
        <dbReference type="Rhea" id="RHEA-COMP:10350"/>
        <dbReference type="Rhea" id="RHEA-COMP:14399"/>
        <dbReference type="ChEBI" id="CHEBI:15377"/>
        <dbReference type="ChEBI" id="CHEBI:15378"/>
        <dbReference type="ChEBI" id="CHEBI:15379"/>
        <dbReference type="ChEBI" id="CHEBI:29033"/>
        <dbReference type="ChEBI" id="CHEBI:29034"/>
        <dbReference type="EC" id="7.1.1.9"/>
    </reaction>
    <physiologicalReaction direction="left-to-right" evidence="12">
        <dbReference type="Rhea" id="RHEA:11437"/>
    </physiologicalReaction>
</comment>
<reference evidence="17" key="1">
    <citation type="journal article" date="2012" name="PLoS ONE">
        <title>Separate Origins of Group I Introns in Two Mitochondrial Genes of the Katablepharid Leucocryptos marina.</title>
        <authorList>
            <person name="Nishimura Y."/>
            <person name="Kamikawa R."/>
            <person name="Hashimoto T."/>
            <person name="Inagaki Y."/>
        </authorList>
    </citation>
    <scope>NUCLEOTIDE SEQUENCE</scope>
    <source>
        <strain evidence="17">NIES-1335</strain>
    </source>
</reference>
<comment type="subcellular location">
    <subcellularLocation>
        <location evidence="1">Membrane</location>
        <topology evidence="1">Multi-pass membrane protein</topology>
    </subcellularLocation>
    <subcellularLocation>
        <location evidence="13">Mitochondrion inner membrane</location>
        <topology evidence="13">Multi-pass membrane protein</topology>
    </subcellularLocation>
</comment>
<evidence type="ECO:0000256" key="2">
    <source>
        <dbReference type="ARBA" id="ARBA00007866"/>
    </source>
</evidence>
<proteinExistence type="inferred from homology"/>
<dbReference type="GO" id="GO:0042773">
    <property type="term" value="P:ATP synthesis coupled electron transport"/>
    <property type="evidence" value="ECO:0007669"/>
    <property type="project" value="TreeGrafter"/>
</dbReference>
<dbReference type="NCBIfam" id="TIGR02866">
    <property type="entry name" value="CoxB"/>
    <property type="match status" value="1"/>
</dbReference>
<protein>
    <recommendedName>
        <fullName evidence="13">Cytochrome c oxidase subunit 2</fullName>
    </recommendedName>
</protein>
<dbReference type="InterPro" id="IPR011759">
    <property type="entry name" value="Cyt_c_oxidase_su2_TM_dom"/>
</dbReference>
<dbReference type="Pfam" id="PF00116">
    <property type="entry name" value="COX2"/>
    <property type="match status" value="1"/>
</dbReference>
<dbReference type="AlphaFoldDB" id="I4DF01"/>
<evidence type="ECO:0000256" key="6">
    <source>
        <dbReference type="ARBA" id="ARBA00022723"/>
    </source>
</evidence>
<organism evidence="17">
    <name type="scientific">Leucocryptos marina</name>
    <name type="common">Marine flagellate</name>
    <name type="synonym">Bodo marinus</name>
    <dbReference type="NCBI Taxonomy" id="299206"/>
    <lineage>
        <taxon>Eukaryota</taxon>
        <taxon>Cryptophyceae</taxon>
        <taxon>Kathablepharidacea</taxon>
        <taxon>Katablepharidaceae</taxon>
        <taxon>Leucocryptos</taxon>
    </lineage>
</organism>
<dbReference type="InterPro" id="IPR014222">
    <property type="entry name" value="Cyt_c_oxidase_su2"/>
</dbReference>
<dbReference type="PANTHER" id="PTHR22888:SF9">
    <property type="entry name" value="CYTOCHROME C OXIDASE SUBUNIT 2"/>
    <property type="match status" value="1"/>
</dbReference>